<dbReference type="GO" id="GO:0006154">
    <property type="term" value="P:adenosine catabolic process"/>
    <property type="evidence" value="ECO:0007669"/>
    <property type="project" value="TreeGrafter"/>
</dbReference>
<comment type="catalytic activity">
    <reaction evidence="10">
        <text>2'-deoxyadenosine + H2O + H(+) = 2'-deoxyinosine + NH4(+)</text>
        <dbReference type="Rhea" id="RHEA:28190"/>
        <dbReference type="ChEBI" id="CHEBI:15377"/>
        <dbReference type="ChEBI" id="CHEBI:15378"/>
        <dbReference type="ChEBI" id="CHEBI:17256"/>
        <dbReference type="ChEBI" id="CHEBI:28938"/>
        <dbReference type="ChEBI" id="CHEBI:28997"/>
        <dbReference type="EC" id="3.5.4.4"/>
    </reaction>
    <physiologicalReaction direction="left-to-right" evidence="10">
        <dbReference type="Rhea" id="RHEA:28191"/>
    </physiologicalReaction>
</comment>
<dbReference type="GO" id="GO:0004000">
    <property type="term" value="F:adenosine deaminase activity"/>
    <property type="evidence" value="ECO:0007669"/>
    <property type="project" value="InterPro"/>
</dbReference>
<dbReference type="EMBL" id="CAEZWZ010000087">
    <property type="protein sequence ID" value="CAB4673657.1"/>
    <property type="molecule type" value="Genomic_DNA"/>
</dbReference>
<evidence type="ECO:0000259" key="11">
    <source>
        <dbReference type="Pfam" id="PF00962"/>
    </source>
</evidence>
<dbReference type="GO" id="GO:0046872">
    <property type="term" value="F:metal ion binding"/>
    <property type="evidence" value="ECO:0007669"/>
    <property type="project" value="UniProtKB-KW"/>
</dbReference>
<comment type="catalytic activity">
    <reaction evidence="9">
        <text>adenosine + H2O + H(+) = inosine + NH4(+)</text>
        <dbReference type="Rhea" id="RHEA:24408"/>
        <dbReference type="ChEBI" id="CHEBI:15377"/>
        <dbReference type="ChEBI" id="CHEBI:15378"/>
        <dbReference type="ChEBI" id="CHEBI:16335"/>
        <dbReference type="ChEBI" id="CHEBI:17596"/>
        <dbReference type="ChEBI" id="CHEBI:28938"/>
        <dbReference type="EC" id="3.5.4.4"/>
    </reaction>
    <physiologicalReaction direction="left-to-right" evidence="9">
        <dbReference type="Rhea" id="RHEA:24409"/>
    </physiologicalReaction>
</comment>
<dbReference type="PANTHER" id="PTHR11409">
    <property type="entry name" value="ADENOSINE DEAMINASE"/>
    <property type="match status" value="1"/>
</dbReference>
<dbReference type="NCBIfam" id="NF006847">
    <property type="entry name" value="PRK09358.1-2"/>
    <property type="match status" value="1"/>
</dbReference>
<dbReference type="SUPFAM" id="SSF51556">
    <property type="entry name" value="Metallo-dependent hydrolases"/>
    <property type="match status" value="1"/>
</dbReference>
<protein>
    <recommendedName>
        <fullName evidence="3">adenosine deaminase</fullName>
        <ecNumber evidence="3">3.5.4.4</ecNumber>
    </recommendedName>
    <alternativeName>
        <fullName evidence="8">Adenosine aminohydrolase</fullName>
    </alternativeName>
</protein>
<evidence type="ECO:0000313" key="13">
    <source>
        <dbReference type="EMBL" id="CAB5004172.1"/>
    </source>
</evidence>
<evidence type="ECO:0000256" key="1">
    <source>
        <dbReference type="ARBA" id="ARBA00001947"/>
    </source>
</evidence>
<gene>
    <name evidence="12" type="ORF">UFOPK2329_00624</name>
    <name evidence="13" type="ORF">UFOPK4087_00072</name>
</gene>
<evidence type="ECO:0000256" key="2">
    <source>
        <dbReference type="ARBA" id="ARBA00006676"/>
    </source>
</evidence>
<dbReference type="InterPro" id="IPR006330">
    <property type="entry name" value="Ado/ade_deaminase"/>
</dbReference>
<dbReference type="HAMAP" id="MF_00540">
    <property type="entry name" value="A_deaminase"/>
    <property type="match status" value="1"/>
</dbReference>
<evidence type="ECO:0000256" key="9">
    <source>
        <dbReference type="ARBA" id="ARBA00047989"/>
    </source>
</evidence>
<evidence type="ECO:0000313" key="12">
    <source>
        <dbReference type="EMBL" id="CAB4673657.1"/>
    </source>
</evidence>
<dbReference type="PANTHER" id="PTHR11409:SF43">
    <property type="entry name" value="ADENOSINE DEAMINASE"/>
    <property type="match status" value="1"/>
</dbReference>
<sequence>MSLKNRPTPDQVKRLPKALLHDHLDGGLRPQTIIDIAHEIGYTSLPTHDAKELGDWFREACDSGSLVRYLETFSHTIAVMQRREDIVRVARECAIDLARDGVVYAEVRGAPELFTNNGLTMSDVIEATLEGYRLGEAEAKAEGFSIRVTSILCGMRQNKLSQEVAELVVKYRDAGVVGFDIAGPEDGFPPSDQIETFDYLRRENAHFTIHAGEAYGLPSIWEAIQLCGAERLGHGVRIIDDIDFSGPTAKLGRLSSYVRDRRIPLELCPTSNLQTGAVHTIKDHPIGKLAKLRFRITLNTDNRLMSQTSMSHEMNELVNAFDWNFTDLQRVTINALKSAFIPFEERLAIIEEVVKPAYLSISAE</sequence>
<dbReference type="InterPro" id="IPR032466">
    <property type="entry name" value="Metal_Hydrolase"/>
</dbReference>
<dbReference type="InterPro" id="IPR028893">
    <property type="entry name" value="A_deaminase"/>
</dbReference>
<evidence type="ECO:0000256" key="10">
    <source>
        <dbReference type="ARBA" id="ARBA00049213"/>
    </source>
</evidence>
<dbReference type="FunFam" id="3.20.20.140:FF:000020">
    <property type="entry name" value="Adenosine deaminase"/>
    <property type="match status" value="1"/>
</dbReference>
<dbReference type="GO" id="GO:0043103">
    <property type="term" value="P:hypoxanthine salvage"/>
    <property type="evidence" value="ECO:0007669"/>
    <property type="project" value="TreeGrafter"/>
</dbReference>
<feature type="domain" description="Adenosine deaminase" evidence="11">
    <location>
        <begin position="16"/>
        <end position="355"/>
    </location>
</feature>
<dbReference type="Gene3D" id="3.20.20.140">
    <property type="entry name" value="Metal-dependent hydrolases"/>
    <property type="match status" value="1"/>
</dbReference>
<dbReference type="NCBIfam" id="TIGR01430">
    <property type="entry name" value="aden_deam"/>
    <property type="match status" value="1"/>
</dbReference>
<comment type="similarity">
    <text evidence="2">Belongs to the metallo-dependent hydrolases superfamily. Adenosine and AMP deaminases family.</text>
</comment>
<dbReference type="Pfam" id="PF00962">
    <property type="entry name" value="A_deaminase"/>
    <property type="match status" value="1"/>
</dbReference>
<dbReference type="EC" id="3.5.4.4" evidence="3"/>
<keyword evidence="7" id="KW-0546">Nucleotide metabolism</keyword>
<dbReference type="EMBL" id="CAFBPH010000007">
    <property type="protein sequence ID" value="CAB5004172.1"/>
    <property type="molecule type" value="Genomic_DNA"/>
</dbReference>
<evidence type="ECO:0000256" key="8">
    <source>
        <dbReference type="ARBA" id="ARBA00031852"/>
    </source>
</evidence>
<proteinExistence type="inferred from homology"/>
<evidence type="ECO:0000256" key="5">
    <source>
        <dbReference type="ARBA" id="ARBA00022801"/>
    </source>
</evidence>
<keyword evidence="6" id="KW-0862">Zinc</keyword>
<dbReference type="AlphaFoldDB" id="A0A6J6MHR1"/>
<dbReference type="GO" id="GO:0005829">
    <property type="term" value="C:cytosol"/>
    <property type="evidence" value="ECO:0007669"/>
    <property type="project" value="TreeGrafter"/>
</dbReference>
<reference evidence="12" key="1">
    <citation type="submission" date="2020-05" db="EMBL/GenBank/DDBJ databases">
        <authorList>
            <person name="Chiriac C."/>
            <person name="Salcher M."/>
            <person name="Ghai R."/>
            <person name="Kavagutti S V."/>
        </authorList>
    </citation>
    <scope>NUCLEOTIDE SEQUENCE</scope>
</reference>
<evidence type="ECO:0000256" key="6">
    <source>
        <dbReference type="ARBA" id="ARBA00022833"/>
    </source>
</evidence>
<evidence type="ECO:0000256" key="4">
    <source>
        <dbReference type="ARBA" id="ARBA00022723"/>
    </source>
</evidence>
<dbReference type="GO" id="GO:0009168">
    <property type="term" value="P:purine ribonucleoside monophosphate biosynthetic process"/>
    <property type="evidence" value="ECO:0007669"/>
    <property type="project" value="InterPro"/>
</dbReference>
<keyword evidence="4" id="KW-0479">Metal-binding</keyword>
<dbReference type="GO" id="GO:0009117">
    <property type="term" value="P:nucleotide metabolic process"/>
    <property type="evidence" value="ECO:0007669"/>
    <property type="project" value="UniProtKB-KW"/>
</dbReference>
<organism evidence="12">
    <name type="scientific">freshwater metagenome</name>
    <dbReference type="NCBI Taxonomy" id="449393"/>
    <lineage>
        <taxon>unclassified sequences</taxon>
        <taxon>metagenomes</taxon>
        <taxon>ecological metagenomes</taxon>
    </lineage>
</organism>
<keyword evidence="5" id="KW-0378">Hydrolase</keyword>
<name>A0A6J6MHR1_9ZZZZ</name>
<evidence type="ECO:0000256" key="3">
    <source>
        <dbReference type="ARBA" id="ARBA00012784"/>
    </source>
</evidence>
<evidence type="ECO:0000256" key="7">
    <source>
        <dbReference type="ARBA" id="ARBA00023080"/>
    </source>
</evidence>
<accession>A0A6J6MHR1</accession>
<comment type="cofactor">
    <cofactor evidence="1">
        <name>Zn(2+)</name>
        <dbReference type="ChEBI" id="CHEBI:29105"/>
    </cofactor>
</comment>
<dbReference type="InterPro" id="IPR001365">
    <property type="entry name" value="A_deaminase_dom"/>
</dbReference>
<dbReference type="GO" id="GO:0046103">
    <property type="term" value="P:inosine biosynthetic process"/>
    <property type="evidence" value="ECO:0007669"/>
    <property type="project" value="TreeGrafter"/>
</dbReference>